<dbReference type="Pfam" id="PF26558">
    <property type="entry name" value="DHQS_2nd"/>
    <property type="match status" value="1"/>
</dbReference>
<dbReference type="InterPro" id="IPR002812">
    <property type="entry name" value="DHQS"/>
</dbReference>
<feature type="chain" id="PRO_5031444066" description="3-dehydroquinate synthase" evidence="3">
    <location>
        <begin position="16"/>
        <end position="459"/>
    </location>
</feature>
<feature type="signal peptide" evidence="3">
    <location>
        <begin position="1"/>
        <end position="15"/>
    </location>
</feature>
<keyword evidence="3" id="KW-0732">Signal</keyword>
<keyword evidence="1" id="KW-0028">Amino-acid biosynthesis</keyword>
<dbReference type="GO" id="GO:0003856">
    <property type="term" value="F:3-dehydroquinate synthase activity"/>
    <property type="evidence" value="ECO:0007669"/>
    <property type="project" value="InterPro"/>
</dbReference>
<organism evidence="6">
    <name type="scientific">Chaetoceros debilis</name>
    <dbReference type="NCBI Taxonomy" id="122233"/>
    <lineage>
        <taxon>Eukaryota</taxon>
        <taxon>Sar</taxon>
        <taxon>Stramenopiles</taxon>
        <taxon>Ochrophyta</taxon>
        <taxon>Bacillariophyta</taxon>
        <taxon>Coscinodiscophyceae</taxon>
        <taxon>Chaetocerotophycidae</taxon>
        <taxon>Chaetocerotales</taxon>
        <taxon>Chaetocerotaceae</taxon>
        <taxon>Chaetoceros</taxon>
    </lineage>
</organism>
<evidence type="ECO:0000313" key="6">
    <source>
        <dbReference type="EMBL" id="CAE0456047.1"/>
    </source>
</evidence>
<dbReference type="InterPro" id="IPR030960">
    <property type="entry name" value="DHQS/DOIS_N"/>
</dbReference>
<evidence type="ECO:0008006" key="7">
    <source>
        <dbReference type="Google" id="ProtNLM"/>
    </source>
</evidence>
<evidence type="ECO:0000256" key="3">
    <source>
        <dbReference type="SAM" id="SignalP"/>
    </source>
</evidence>
<dbReference type="InterPro" id="IPR056179">
    <property type="entry name" value="DHQS_C"/>
</dbReference>
<evidence type="ECO:0000256" key="1">
    <source>
        <dbReference type="ARBA" id="ARBA00022605"/>
    </source>
</evidence>
<dbReference type="GO" id="GO:0016491">
    <property type="term" value="F:oxidoreductase activity"/>
    <property type="evidence" value="ECO:0007669"/>
    <property type="project" value="InterPro"/>
</dbReference>
<dbReference type="AlphaFoldDB" id="A0A7S3V4H9"/>
<keyword evidence="2" id="KW-0057">Aromatic amino acid biosynthesis</keyword>
<evidence type="ECO:0000259" key="4">
    <source>
        <dbReference type="Pfam" id="PF01959"/>
    </source>
</evidence>
<name>A0A7S3V4H9_9STRA</name>
<dbReference type="Pfam" id="PF01959">
    <property type="entry name" value="DHQS"/>
    <property type="match status" value="1"/>
</dbReference>
<accession>A0A7S3V4H9</accession>
<gene>
    <name evidence="6" type="ORF">CDEB00056_LOCUS888</name>
</gene>
<evidence type="ECO:0000259" key="5">
    <source>
        <dbReference type="Pfam" id="PF26558"/>
    </source>
</evidence>
<proteinExistence type="predicted"/>
<evidence type="ECO:0000256" key="2">
    <source>
        <dbReference type="ARBA" id="ARBA00023141"/>
    </source>
</evidence>
<protein>
    <recommendedName>
        <fullName evidence="7">3-dehydroquinate synthase</fullName>
    </recommendedName>
</protein>
<dbReference type="PANTHER" id="PTHR33563:SF1">
    <property type="entry name" value="3-DEHYDROQUINATE SYNTHASE"/>
    <property type="match status" value="1"/>
</dbReference>
<dbReference type="EMBL" id="HBIO01001268">
    <property type="protein sequence ID" value="CAE0456047.1"/>
    <property type="molecule type" value="Transcribed_RNA"/>
</dbReference>
<feature type="domain" description="3-dehydroquinate synthase C-terminal" evidence="5">
    <location>
        <begin position="260"/>
        <end position="413"/>
    </location>
</feature>
<dbReference type="PANTHER" id="PTHR33563">
    <property type="match status" value="1"/>
</dbReference>
<sequence>MVFLILTLLAASIQAFSTNHNFLSERVAVQCRSIPSSRLKMMQIWWDGRDIDNEKSNTQASDNIPAFLRFQLAEDPDVLLMTEHSSRPEVFSVDEGNVITDKIPIFKMDSKKDTFESGIVLDSKTGNTVGKLVDLEDAAGQDEAMAALGSVEWIVVQTSVATNWQMIPAENLIAAAQASGTKLAFCIDKVGNVGGLSRALELGVDALCVNAAIANDNLWREAFEARRERNKNVDSVPDNISTLSNANLPVVVVGKCWRREIQGTILADRICVDFVQMLLPEEGIWVGSSAKIKVLVLSEAASSLYVPTRPFRVNAGPVHSYVLMSDNTTKYLSELQPGDQVEVYNAINGNSRSVAVGRLKQEIRPCVLVELEAVSGDDIKVKHHSGQVFLQQAETVRLAQEKGSFIRVTDLESISIVGGTKFKNIGGKALEEGRQSILLRITTAGTHVGKTYTGNVEER</sequence>
<dbReference type="GO" id="GO:0009073">
    <property type="term" value="P:aromatic amino acid family biosynthetic process"/>
    <property type="evidence" value="ECO:0007669"/>
    <property type="project" value="UniProtKB-KW"/>
</dbReference>
<dbReference type="GO" id="GO:0008652">
    <property type="term" value="P:amino acid biosynthetic process"/>
    <property type="evidence" value="ECO:0007669"/>
    <property type="project" value="UniProtKB-KW"/>
</dbReference>
<reference evidence="6" key="1">
    <citation type="submission" date="2021-01" db="EMBL/GenBank/DDBJ databases">
        <authorList>
            <person name="Corre E."/>
            <person name="Pelletier E."/>
            <person name="Niang G."/>
            <person name="Scheremetjew M."/>
            <person name="Finn R."/>
            <person name="Kale V."/>
            <person name="Holt S."/>
            <person name="Cochrane G."/>
            <person name="Meng A."/>
            <person name="Brown T."/>
            <person name="Cohen L."/>
        </authorList>
    </citation>
    <scope>NUCLEOTIDE SEQUENCE</scope>
    <source>
        <strain evidence="6">MM31A-1</strain>
    </source>
</reference>
<feature type="domain" description="3-dehydroquinate synthase N-terminal" evidence="4">
    <location>
        <begin position="102"/>
        <end position="210"/>
    </location>
</feature>